<evidence type="ECO:0000256" key="2">
    <source>
        <dbReference type="ARBA" id="ARBA00022679"/>
    </source>
</evidence>
<name>A0ABR4BNR8_9LECA</name>
<dbReference type="Gene3D" id="3.40.1180.10">
    <property type="entry name" value="Decaprenyl diphosphate synthase-like"/>
    <property type="match status" value="1"/>
</dbReference>
<evidence type="ECO:0000256" key="3">
    <source>
        <dbReference type="RuleBase" id="RU363018"/>
    </source>
</evidence>
<dbReference type="PANTHER" id="PTHR10291:SF43">
    <property type="entry name" value="DEHYDRODOLICHYL DIPHOSPHATE SYNTHASE COMPLEX SUBUNIT DHDDS"/>
    <property type="match status" value="1"/>
</dbReference>
<dbReference type="PROSITE" id="PS01066">
    <property type="entry name" value="UPP_SYNTHASE"/>
    <property type="match status" value="1"/>
</dbReference>
<dbReference type="SUPFAM" id="SSF64005">
    <property type="entry name" value="Undecaprenyl diphosphate synthase"/>
    <property type="match status" value="2"/>
</dbReference>
<dbReference type="InterPro" id="IPR018520">
    <property type="entry name" value="UPP_synth-like_CS"/>
</dbReference>
<evidence type="ECO:0000313" key="5">
    <source>
        <dbReference type="EMBL" id="KAL2059457.1"/>
    </source>
</evidence>
<dbReference type="InterPro" id="IPR036424">
    <property type="entry name" value="UPP_synth-like_sf"/>
</dbReference>
<dbReference type="Pfam" id="PF01255">
    <property type="entry name" value="Prenyltransf"/>
    <property type="match status" value="2"/>
</dbReference>
<keyword evidence="6" id="KW-1185">Reference proteome</keyword>
<dbReference type="PANTHER" id="PTHR10291">
    <property type="entry name" value="DEHYDRODOLICHYL DIPHOSPHATE SYNTHASE FAMILY MEMBER"/>
    <property type="match status" value="1"/>
</dbReference>
<dbReference type="EC" id="2.5.1.-" evidence="3"/>
<dbReference type="InterPro" id="IPR001441">
    <property type="entry name" value="UPP_synth-like"/>
</dbReference>
<dbReference type="HAMAP" id="MF_01139">
    <property type="entry name" value="ISPT"/>
    <property type="match status" value="1"/>
</dbReference>
<dbReference type="NCBIfam" id="TIGR00055">
    <property type="entry name" value="uppS"/>
    <property type="match status" value="1"/>
</dbReference>
<evidence type="ECO:0000256" key="4">
    <source>
        <dbReference type="SAM" id="MobiDB-lite"/>
    </source>
</evidence>
<reference evidence="5 6" key="1">
    <citation type="submission" date="2024-09" db="EMBL/GenBank/DDBJ databases">
        <title>Rethinking Asexuality: The Enigmatic Case of Functional Sexual Genes in Lepraria (Stereocaulaceae).</title>
        <authorList>
            <person name="Doellman M."/>
            <person name="Sun Y."/>
            <person name="Barcenas-Pena A."/>
            <person name="Lumbsch H.T."/>
            <person name="Grewe F."/>
        </authorList>
    </citation>
    <scope>NUCLEOTIDE SEQUENCE [LARGE SCALE GENOMIC DNA]</scope>
    <source>
        <strain evidence="5 6">Grewe 0041</strain>
    </source>
</reference>
<organism evidence="5 6">
    <name type="scientific">Lepraria finkii</name>
    <dbReference type="NCBI Taxonomy" id="1340010"/>
    <lineage>
        <taxon>Eukaryota</taxon>
        <taxon>Fungi</taxon>
        <taxon>Dikarya</taxon>
        <taxon>Ascomycota</taxon>
        <taxon>Pezizomycotina</taxon>
        <taxon>Lecanoromycetes</taxon>
        <taxon>OSLEUM clade</taxon>
        <taxon>Lecanoromycetidae</taxon>
        <taxon>Lecanorales</taxon>
        <taxon>Lecanorineae</taxon>
        <taxon>Stereocaulaceae</taxon>
        <taxon>Lepraria</taxon>
    </lineage>
</organism>
<proteinExistence type="inferred from homology"/>
<evidence type="ECO:0000256" key="1">
    <source>
        <dbReference type="ARBA" id="ARBA00005432"/>
    </source>
</evidence>
<feature type="region of interest" description="Disordered" evidence="4">
    <location>
        <begin position="220"/>
        <end position="279"/>
    </location>
</feature>
<feature type="compositionally biased region" description="Basic and acidic residues" evidence="4">
    <location>
        <begin position="260"/>
        <end position="269"/>
    </location>
</feature>
<comment type="similarity">
    <text evidence="1 3">Belongs to the UPP synthase family.</text>
</comment>
<protein>
    <recommendedName>
        <fullName evidence="3">Alkyl transferase</fullName>
        <ecNumber evidence="3">2.5.1.-</ecNumber>
    </recommendedName>
</protein>
<comment type="caution">
    <text evidence="5">The sequence shown here is derived from an EMBL/GenBank/DDBJ whole genome shotgun (WGS) entry which is preliminary data.</text>
</comment>
<dbReference type="CDD" id="cd00475">
    <property type="entry name" value="Cis_IPPS"/>
    <property type="match status" value="1"/>
</dbReference>
<dbReference type="EMBL" id="JBHFEH010000001">
    <property type="protein sequence ID" value="KAL2059457.1"/>
    <property type="molecule type" value="Genomic_DNA"/>
</dbReference>
<keyword evidence="2 3" id="KW-0808">Transferase</keyword>
<feature type="compositionally biased region" description="Acidic residues" evidence="4">
    <location>
        <begin position="247"/>
        <end position="259"/>
    </location>
</feature>
<accession>A0ABR4BNR8</accession>
<gene>
    <name evidence="5" type="ORF">ABVK25_000750</name>
</gene>
<dbReference type="Proteomes" id="UP001590951">
    <property type="component" value="Unassembled WGS sequence"/>
</dbReference>
<evidence type="ECO:0000313" key="6">
    <source>
        <dbReference type="Proteomes" id="UP001590951"/>
    </source>
</evidence>
<sequence length="365" mass="41321">MASMHLSQIRRWLLQSPPVEWGITQLRELIIGATRQGPIPQHVAFVMDGNRRFARSHGIETVEGHNLGFEALARVLEVCYKSGVKVVTVYAFSIENFKRSKYEVDALMDMAKVKLSQLAQHGDLLDRYGACIRVLGQRELVKEDVLEAIDRAVNMTAKNKDAILNICCPYTSRDEITTAIRDTVIDYSKPLPSQQRSFSESHITHAIRTQHLSAGILKVRSDSPSSGATSDTEESISTSTTLHPDSPPEDSIPEGEDDVPDLKDFRDTFPDPETITPETLNDHMFTAGLPPLDLLVRTSGVERLSDFMLWQCHQDTEIVFLKCLWPEFDLWTFLPVIVEWQWKRRKGLEREKGSRSGSEKLMKTV</sequence>